<dbReference type="HOGENOM" id="CLU_141922_1_1_1"/>
<dbReference type="GO" id="GO:0005662">
    <property type="term" value="C:DNA replication factor A complex"/>
    <property type="evidence" value="ECO:0007669"/>
    <property type="project" value="TreeGrafter"/>
</dbReference>
<evidence type="ECO:0000256" key="2">
    <source>
        <dbReference type="ARBA" id="ARBA00009761"/>
    </source>
</evidence>
<dbReference type="GO" id="GO:0003697">
    <property type="term" value="F:single-stranded DNA binding"/>
    <property type="evidence" value="ECO:0007669"/>
    <property type="project" value="TreeGrafter"/>
</dbReference>
<dbReference type="GO" id="GO:0006284">
    <property type="term" value="P:base-excision repair"/>
    <property type="evidence" value="ECO:0007669"/>
    <property type="project" value="TreeGrafter"/>
</dbReference>
<evidence type="ECO:0000313" key="4">
    <source>
        <dbReference type="EMBL" id="KII84267.1"/>
    </source>
</evidence>
<dbReference type="SUPFAM" id="SSF50249">
    <property type="entry name" value="Nucleic acid-binding proteins"/>
    <property type="match status" value="1"/>
</dbReference>
<evidence type="ECO:0000313" key="5">
    <source>
        <dbReference type="Proteomes" id="UP000053263"/>
    </source>
</evidence>
<keyword evidence="3" id="KW-0539">Nucleus</keyword>
<dbReference type="Proteomes" id="UP000053263">
    <property type="component" value="Unassembled WGS sequence"/>
</dbReference>
<keyword evidence="5" id="KW-1185">Reference proteome</keyword>
<dbReference type="GO" id="GO:0006298">
    <property type="term" value="P:mismatch repair"/>
    <property type="evidence" value="ECO:0007669"/>
    <property type="project" value="TreeGrafter"/>
</dbReference>
<dbReference type="AlphaFoldDB" id="A0A0C9SR28"/>
<dbReference type="InterPro" id="IPR012340">
    <property type="entry name" value="NA-bd_OB-fold"/>
</dbReference>
<evidence type="ECO:0008006" key="6">
    <source>
        <dbReference type="Google" id="ProtNLM"/>
    </source>
</evidence>
<dbReference type="PANTHER" id="PTHR15114">
    <property type="entry name" value="REPLICATION PROTEIN A3"/>
    <property type="match status" value="1"/>
</dbReference>
<reference evidence="4 5" key="1">
    <citation type="submission" date="2014-06" db="EMBL/GenBank/DDBJ databases">
        <title>Evolutionary Origins and Diversification of the Mycorrhizal Mutualists.</title>
        <authorList>
            <consortium name="DOE Joint Genome Institute"/>
            <consortium name="Mycorrhizal Genomics Consortium"/>
            <person name="Kohler A."/>
            <person name="Kuo A."/>
            <person name="Nagy L.G."/>
            <person name="Floudas D."/>
            <person name="Copeland A."/>
            <person name="Barry K.W."/>
            <person name="Cichocki N."/>
            <person name="Veneault-Fourrey C."/>
            <person name="LaButti K."/>
            <person name="Lindquist E.A."/>
            <person name="Lipzen A."/>
            <person name="Lundell T."/>
            <person name="Morin E."/>
            <person name="Murat C."/>
            <person name="Riley R."/>
            <person name="Ohm R."/>
            <person name="Sun H."/>
            <person name="Tunlid A."/>
            <person name="Henrissat B."/>
            <person name="Grigoriev I.V."/>
            <person name="Hibbett D.S."/>
            <person name="Martin F."/>
        </authorList>
    </citation>
    <scope>NUCLEOTIDE SEQUENCE [LARGE SCALE GENOMIC DNA]</scope>
    <source>
        <strain evidence="4 5">FD-325 SS-3</strain>
    </source>
</reference>
<dbReference type="Gene3D" id="2.40.50.140">
    <property type="entry name" value="Nucleic acid-binding proteins"/>
    <property type="match status" value="1"/>
</dbReference>
<dbReference type="Pfam" id="PF08661">
    <property type="entry name" value="Rep_fac-A_3"/>
    <property type="match status" value="1"/>
</dbReference>
<dbReference type="GO" id="GO:0003684">
    <property type="term" value="F:damaged DNA binding"/>
    <property type="evidence" value="ECO:0007669"/>
    <property type="project" value="TreeGrafter"/>
</dbReference>
<dbReference type="InterPro" id="IPR013970">
    <property type="entry name" value="Rfa2"/>
</dbReference>
<evidence type="ECO:0000256" key="3">
    <source>
        <dbReference type="ARBA" id="ARBA00023242"/>
    </source>
</evidence>
<name>A0A0C9SR28_PLICR</name>
<dbReference type="EMBL" id="KN832571">
    <property type="protein sequence ID" value="KII84267.1"/>
    <property type="molecule type" value="Genomic_DNA"/>
</dbReference>
<gene>
    <name evidence="4" type="ORF">PLICRDRAFT_701850</name>
</gene>
<dbReference type="OrthoDB" id="188186at2759"/>
<organism evidence="4 5">
    <name type="scientific">Plicaturopsis crispa FD-325 SS-3</name>
    <dbReference type="NCBI Taxonomy" id="944288"/>
    <lineage>
        <taxon>Eukaryota</taxon>
        <taxon>Fungi</taxon>
        <taxon>Dikarya</taxon>
        <taxon>Basidiomycota</taxon>
        <taxon>Agaricomycotina</taxon>
        <taxon>Agaricomycetes</taxon>
        <taxon>Agaricomycetidae</taxon>
        <taxon>Amylocorticiales</taxon>
        <taxon>Amylocorticiaceae</taxon>
        <taxon>Plicatura</taxon>
        <taxon>Plicaturopsis crispa</taxon>
    </lineage>
</organism>
<comment type="subcellular location">
    <subcellularLocation>
        <location evidence="1">Nucleus</location>
    </subcellularLocation>
</comment>
<comment type="similarity">
    <text evidence="2">Belongs to the replication factor A protein 3 family.</text>
</comment>
<dbReference type="GO" id="GO:0006289">
    <property type="term" value="P:nucleotide-excision repair"/>
    <property type="evidence" value="ECO:0007669"/>
    <property type="project" value="TreeGrafter"/>
</dbReference>
<dbReference type="GO" id="GO:0006260">
    <property type="term" value="P:DNA replication"/>
    <property type="evidence" value="ECO:0007669"/>
    <property type="project" value="InterPro"/>
</dbReference>
<protein>
    <recommendedName>
        <fullName evidence="6">Replication factor A protein 3</fullName>
    </recommendedName>
</protein>
<dbReference type="GO" id="GO:0000724">
    <property type="term" value="P:double-strand break repair via homologous recombination"/>
    <property type="evidence" value="ECO:0007669"/>
    <property type="project" value="TreeGrafter"/>
</dbReference>
<evidence type="ECO:0000256" key="1">
    <source>
        <dbReference type="ARBA" id="ARBA00004123"/>
    </source>
</evidence>
<accession>A0A0C9SR28</accession>
<dbReference type="CDD" id="cd04479">
    <property type="entry name" value="RPA3"/>
    <property type="match status" value="1"/>
</dbReference>
<proteinExistence type="inferred from homology"/>
<sequence>MAEHVSTRVNSARLADYKGQTVRLTCKTIKGESAIVEASDGGQVSVKLHRDAHMTDTYVEVIGTVLDESTVKMMACINLGSDLDMQLVNDVVELTFDPRFSKMFR</sequence>
<dbReference type="GO" id="GO:0035861">
    <property type="term" value="C:site of double-strand break"/>
    <property type="evidence" value="ECO:0007669"/>
    <property type="project" value="TreeGrafter"/>
</dbReference>
<dbReference type="PANTHER" id="PTHR15114:SF1">
    <property type="entry name" value="REPLICATION PROTEIN A 14 KDA SUBUNIT"/>
    <property type="match status" value="1"/>
</dbReference>